<feature type="compositionally biased region" description="Polar residues" evidence="2">
    <location>
        <begin position="13"/>
        <end position="35"/>
    </location>
</feature>
<feature type="region of interest" description="Disordered" evidence="2">
    <location>
        <begin position="380"/>
        <end position="402"/>
    </location>
</feature>
<protein>
    <submittedName>
        <fullName evidence="3">Uncharacterized protein</fullName>
    </submittedName>
</protein>
<feature type="coiled-coil region" evidence="1">
    <location>
        <begin position="293"/>
        <end position="351"/>
    </location>
</feature>
<keyword evidence="1" id="KW-0175">Coiled coil</keyword>
<feature type="region of interest" description="Disordered" evidence="2">
    <location>
        <begin position="1"/>
        <end position="57"/>
    </location>
</feature>
<feature type="compositionally biased region" description="Basic and acidic residues" evidence="2">
    <location>
        <begin position="43"/>
        <end position="57"/>
    </location>
</feature>
<sequence length="402" mass="44679">MVTVQEAPIVNPPETTGTSANEEPKSSSGEVQQRGSGAAPIHDYVDESTKENSGAQDRKLLILSRLKELEQETGEPEKREILRRRKKQLKEIQTFFKENANSSEEIIDFLQQKLLAQFKEQTKLEAEIIPLRLKADRATKAKEEAQAELLAKGNLNLKLQDLVDFNHAKREETLNEKKAHLDMQNIMEQHHKAKVKELEVRLELADAKLHQAELTAQEHLHTAQIEAANFKEASRLLNEMGDKYKQFEASMNESTEAFKKMSADGAQQMKLNAKMEALLAIKQKEVQSQKVDLTKANAKIIQLASEAQALRNLQVEEASASIELERVRAQNSMLQKLARTLQQEVKALKSVSALDAEHASAFSNSAESDKCPASVQAADDGLLATAQEEPAHGAHVSNGAAK</sequence>
<keyword evidence="4" id="KW-1185">Reference proteome</keyword>
<proteinExistence type="predicted"/>
<evidence type="ECO:0000256" key="2">
    <source>
        <dbReference type="SAM" id="MobiDB-lite"/>
    </source>
</evidence>
<comment type="caution">
    <text evidence="3">The sequence shown here is derived from an EMBL/GenBank/DDBJ whole genome shotgun (WGS) entry which is preliminary data.</text>
</comment>
<dbReference type="EMBL" id="JALJOT010000003">
    <property type="protein sequence ID" value="KAK9916218.1"/>
    <property type="molecule type" value="Genomic_DNA"/>
</dbReference>
<organism evidence="3 4">
    <name type="scientific">Coccomyxa subellipsoidea</name>
    <dbReference type="NCBI Taxonomy" id="248742"/>
    <lineage>
        <taxon>Eukaryota</taxon>
        <taxon>Viridiplantae</taxon>
        <taxon>Chlorophyta</taxon>
        <taxon>core chlorophytes</taxon>
        <taxon>Trebouxiophyceae</taxon>
        <taxon>Trebouxiophyceae incertae sedis</taxon>
        <taxon>Coccomyxaceae</taxon>
        <taxon>Coccomyxa</taxon>
    </lineage>
</organism>
<name>A0ABR2YWS4_9CHLO</name>
<dbReference type="Proteomes" id="UP001491310">
    <property type="component" value="Unassembled WGS sequence"/>
</dbReference>
<evidence type="ECO:0000313" key="3">
    <source>
        <dbReference type="EMBL" id="KAK9916218.1"/>
    </source>
</evidence>
<reference evidence="3 4" key="1">
    <citation type="journal article" date="2024" name="Nat. Commun.">
        <title>Phylogenomics reveals the evolutionary origins of lichenization in chlorophyte algae.</title>
        <authorList>
            <person name="Puginier C."/>
            <person name="Libourel C."/>
            <person name="Otte J."/>
            <person name="Skaloud P."/>
            <person name="Haon M."/>
            <person name="Grisel S."/>
            <person name="Petersen M."/>
            <person name="Berrin J.G."/>
            <person name="Delaux P.M."/>
            <person name="Dal Grande F."/>
            <person name="Keller J."/>
        </authorList>
    </citation>
    <scope>NUCLEOTIDE SEQUENCE [LARGE SCALE GENOMIC DNA]</scope>
    <source>
        <strain evidence="3 4">SAG 216-7</strain>
    </source>
</reference>
<evidence type="ECO:0000313" key="4">
    <source>
        <dbReference type="Proteomes" id="UP001491310"/>
    </source>
</evidence>
<accession>A0ABR2YWS4</accession>
<feature type="coiled-coil region" evidence="1">
    <location>
        <begin position="188"/>
        <end position="215"/>
    </location>
</feature>
<gene>
    <name evidence="3" type="ORF">WJX75_000162</name>
</gene>
<evidence type="ECO:0000256" key="1">
    <source>
        <dbReference type="SAM" id="Coils"/>
    </source>
</evidence>